<name>A0A4U5JIY7_9EURY</name>
<dbReference type="AlphaFoldDB" id="A0A4U5JIY7"/>
<protein>
    <submittedName>
        <fullName evidence="2">MBL fold metallo-hydrolase</fullName>
    </submittedName>
</protein>
<sequence length="320" mass="34687">MNQRSREGSIHRLEFDVEWPPGHVACYLVDGPEPVLVDAAMPQSDDALEAALSEHGRSLAEIDHVLITHPHVDHIGGVPNVLGATGATVHAPASVRERFKRASDALGERVRRNCVDAGFSGERLETLVEMAVRSLDRNAELLPPEAVDVWIEPGDSTSVGGITVDAVHLPGHQADHLSYPAELGGERALFAGDMGILPFRPVVVHDGLDDGYRDAFAAFYTALERLAEVDVDRVYPGHGPVHSDLADVVDHHRSSLDHRLDRLVDLVADGVETAPSLARTVAGECDVNYLIPETMSALAHLEATGRLESDSTDESRRYHT</sequence>
<dbReference type="EMBL" id="QKNX01000001">
    <property type="protein sequence ID" value="TKR27687.1"/>
    <property type="molecule type" value="Genomic_DNA"/>
</dbReference>
<feature type="domain" description="Metallo-beta-lactamase" evidence="1">
    <location>
        <begin position="23"/>
        <end position="238"/>
    </location>
</feature>
<comment type="caution">
    <text evidence="2">The sequence shown here is derived from an EMBL/GenBank/DDBJ whole genome shotgun (WGS) entry which is preliminary data.</text>
</comment>
<dbReference type="Proteomes" id="UP000308037">
    <property type="component" value="Unassembled WGS sequence"/>
</dbReference>
<gene>
    <name evidence="2" type="ORF">DM868_00940</name>
</gene>
<evidence type="ECO:0000313" key="3">
    <source>
        <dbReference type="Proteomes" id="UP000308037"/>
    </source>
</evidence>
<dbReference type="SUPFAM" id="SSF56281">
    <property type="entry name" value="Metallo-hydrolase/oxidoreductase"/>
    <property type="match status" value="1"/>
</dbReference>
<keyword evidence="2" id="KW-0378">Hydrolase</keyword>
<dbReference type="PANTHER" id="PTHR23131:SF4">
    <property type="entry name" value="METALLO-BETA-LACTAMASE SUPERFAMILY POTEIN"/>
    <property type="match status" value="1"/>
</dbReference>
<accession>A0A4U5JIY7</accession>
<dbReference type="GO" id="GO:0016787">
    <property type="term" value="F:hydrolase activity"/>
    <property type="evidence" value="ECO:0007669"/>
    <property type="project" value="UniProtKB-KW"/>
</dbReference>
<evidence type="ECO:0000259" key="1">
    <source>
        <dbReference type="SMART" id="SM00849"/>
    </source>
</evidence>
<proteinExistence type="predicted"/>
<dbReference type="SMART" id="SM00849">
    <property type="entry name" value="Lactamase_B"/>
    <property type="match status" value="1"/>
</dbReference>
<keyword evidence="3" id="KW-1185">Reference proteome</keyword>
<organism evidence="2 3">
    <name type="scientific">Natronomonas salsuginis</name>
    <dbReference type="NCBI Taxonomy" id="2217661"/>
    <lineage>
        <taxon>Archaea</taxon>
        <taxon>Methanobacteriati</taxon>
        <taxon>Methanobacteriota</taxon>
        <taxon>Stenosarchaea group</taxon>
        <taxon>Halobacteria</taxon>
        <taxon>Halobacteriales</taxon>
        <taxon>Natronomonadaceae</taxon>
        <taxon>Natronomonas</taxon>
    </lineage>
</organism>
<dbReference type="OrthoDB" id="205181at2157"/>
<evidence type="ECO:0000313" key="2">
    <source>
        <dbReference type="EMBL" id="TKR27687.1"/>
    </source>
</evidence>
<dbReference type="InterPro" id="IPR050662">
    <property type="entry name" value="Sec-metab_biosynth-thioest"/>
</dbReference>
<reference evidence="2 3" key="1">
    <citation type="submission" date="2019-04" db="EMBL/GenBank/DDBJ databases">
        <title>Natronomonas sp. F20-122 a newhaloarchaeon isolated from a saline saltern of Isla Bacuta, Huelva, Spain.</title>
        <authorList>
            <person name="Duran-Viseras A."/>
            <person name="Sanchez-Porro C."/>
            <person name="Ventosa A."/>
        </authorList>
    </citation>
    <scope>NUCLEOTIDE SEQUENCE [LARGE SCALE GENOMIC DNA]</scope>
    <source>
        <strain evidence="2 3">F20-122</strain>
    </source>
</reference>
<dbReference type="InterPro" id="IPR001279">
    <property type="entry name" value="Metallo-B-lactamas"/>
</dbReference>
<dbReference type="Gene3D" id="3.60.15.10">
    <property type="entry name" value="Ribonuclease Z/Hydroxyacylglutathione hydrolase-like"/>
    <property type="match status" value="1"/>
</dbReference>
<dbReference type="Pfam" id="PF00753">
    <property type="entry name" value="Lactamase_B"/>
    <property type="match status" value="1"/>
</dbReference>
<dbReference type="RefSeq" id="WP_137274988.1">
    <property type="nucleotide sequence ID" value="NZ_QKNX01000001.1"/>
</dbReference>
<dbReference type="PANTHER" id="PTHR23131">
    <property type="entry name" value="ENDORIBONUCLEASE LACTB2"/>
    <property type="match status" value="1"/>
</dbReference>
<dbReference type="InterPro" id="IPR036866">
    <property type="entry name" value="RibonucZ/Hydroxyglut_hydro"/>
</dbReference>